<feature type="non-terminal residue" evidence="2">
    <location>
        <position position="1"/>
    </location>
</feature>
<dbReference type="Proteomes" id="UP000237246">
    <property type="component" value="Unassembled WGS sequence"/>
</dbReference>
<sequence length="59" mass="6954">NVGHDKIVYYSRWNPPWEFRIVCDEACIAIIISRASLIFLGFLAIYLFKKHFTNMIMST</sequence>
<keyword evidence="1" id="KW-0812">Transmembrane</keyword>
<keyword evidence="1" id="KW-0472">Membrane</keyword>
<dbReference type="EMBL" id="PPHD01046695">
    <property type="protein sequence ID" value="POI23724.1"/>
    <property type="molecule type" value="Genomic_DNA"/>
</dbReference>
<keyword evidence="3" id="KW-1185">Reference proteome</keyword>
<organism evidence="2 3">
    <name type="scientific">Bambusicola thoracicus</name>
    <name type="common">Chinese bamboo-partridge</name>
    <name type="synonym">Perdix thoracica</name>
    <dbReference type="NCBI Taxonomy" id="9083"/>
    <lineage>
        <taxon>Eukaryota</taxon>
        <taxon>Metazoa</taxon>
        <taxon>Chordata</taxon>
        <taxon>Craniata</taxon>
        <taxon>Vertebrata</taxon>
        <taxon>Euteleostomi</taxon>
        <taxon>Archelosauria</taxon>
        <taxon>Archosauria</taxon>
        <taxon>Dinosauria</taxon>
        <taxon>Saurischia</taxon>
        <taxon>Theropoda</taxon>
        <taxon>Coelurosauria</taxon>
        <taxon>Aves</taxon>
        <taxon>Neognathae</taxon>
        <taxon>Galloanserae</taxon>
        <taxon>Galliformes</taxon>
        <taxon>Phasianidae</taxon>
        <taxon>Perdicinae</taxon>
        <taxon>Bambusicola</taxon>
    </lineage>
</organism>
<reference evidence="2 3" key="1">
    <citation type="submission" date="2018-01" db="EMBL/GenBank/DDBJ databases">
        <title>Comparison of the Chinese Bamboo Partridge and Red Junglefowl genome sequences highlights the importance of demography in genome evolution.</title>
        <authorList>
            <person name="Tiley G.P."/>
            <person name="Kimball R.T."/>
            <person name="Braun E.L."/>
            <person name="Burleigh J.G."/>
        </authorList>
    </citation>
    <scope>NUCLEOTIDE SEQUENCE [LARGE SCALE GENOMIC DNA]</scope>
    <source>
        <strain evidence="2">RTK389</strain>
        <tissue evidence="2">Blood</tissue>
    </source>
</reference>
<evidence type="ECO:0000313" key="3">
    <source>
        <dbReference type="Proteomes" id="UP000237246"/>
    </source>
</evidence>
<dbReference type="OrthoDB" id="43654at2759"/>
<evidence type="ECO:0000256" key="1">
    <source>
        <dbReference type="SAM" id="Phobius"/>
    </source>
</evidence>
<proteinExistence type="predicted"/>
<gene>
    <name evidence="2" type="ORF">CIB84_012527</name>
</gene>
<keyword evidence="1" id="KW-1133">Transmembrane helix</keyword>
<name>A0A2P4SHY7_BAMTH</name>
<feature type="transmembrane region" description="Helical" evidence="1">
    <location>
        <begin position="28"/>
        <end position="48"/>
    </location>
</feature>
<evidence type="ECO:0000313" key="2">
    <source>
        <dbReference type="EMBL" id="POI23724.1"/>
    </source>
</evidence>
<protein>
    <submittedName>
        <fullName evidence="2">Uncharacterized protein</fullName>
    </submittedName>
</protein>
<dbReference type="AlphaFoldDB" id="A0A2P4SHY7"/>
<accession>A0A2P4SHY7</accession>
<comment type="caution">
    <text evidence="2">The sequence shown here is derived from an EMBL/GenBank/DDBJ whole genome shotgun (WGS) entry which is preliminary data.</text>
</comment>